<dbReference type="GO" id="GO:0008170">
    <property type="term" value="F:N-methyltransferase activity"/>
    <property type="evidence" value="ECO:0007669"/>
    <property type="project" value="InterPro"/>
</dbReference>
<evidence type="ECO:0000313" key="7">
    <source>
        <dbReference type="Proteomes" id="UP001197795"/>
    </source>
</evidence>
<dbReference type="GO" id="GO:0003677">
    <property type="term" value="F:DNA binding"/>
    <property type="evidence" value="ECO:0007669"/>
    <property type="project" value="InterPro"/>
</dbReference>
<reference evidence="6 7" key="1">
    <citation type="submission" date="2021-10" db="EMBL/GenBank/DDBJ databases">
        <title>Anaerobic single-cell dispensing facilitates the cultivation of human gut bacteria.</title>
        <authorList>
            <person name="Afrizal A."/>
        </authorList>
    </citation>
    <scope>NUCLEOTIDE SEQUENCE [LARGE SCALE GENOMIC DNA]</scope>
    <source>
        <strain evidence="6 7">CLA-AA-H273</strain>
    </source>
</reference>
<name>A0AAE2ZXF4_9FIRM</name>
<keyword evidence="2" id="KW-0489">Methyltransferase</keyword>
<dbReference type="GO" id="GO:0009307">
    <property type="term" value="P:DNA restriction-modification system"/>
    <property type="evidence" value="ECO:0007669"/>
    <property type="project" value="UniProtKB-KW"/>
</dbReference>
<feature type="domain" description="DNA methylase N-4/N-6" evidence="5">
    <location>
        <begin position="149"/>
        <end position="497"/>
    </location>
</feature>
<organism evidence="6 7">
    <name type="scientific">Waltera acetigignens</name>
    <dbReference type="NCBI Taxonomy" id="2981769"/>
    <lineage>
        <taxon>Bacteria</taxon>
        <taxon>Bacillati</taxon>
        <taxon>Bacillota</taxon>
        <taxon>Clostridia</taxon>
        <taxon>Lachnospirales</taxon>
        <taxon>Lachnospiraceae</taxon>
        <taxon>Waltera</taxon>
    </lineage>
</organism>
<dbReference type="InterPro" id="IPR002052">
    <property type="entry name" value="DNA_methylase_N6_adenine_CS"/>
</dbReference>
<proteinExistence type="inferred from homology"/>
<dbReference type="InterPro" id="IPR002941">
    <property type="entry name" value="DNA_methylase_N4/N6"/>
</dbReference>
<dbReference type="EMBL" id="JAJEPV010000001">
    <property type="protein sequence ID" value="MCC2118027.1"/>
    <property type="molecule type" value="Genomic_DNA"/>
</dbReference>
<keyword evidence="4" id="KW-0680">Restriction system</keyword>
<sequence length="813" mass="93193">MALLQDLIQQIDDSALKERILHETNKLLKQKKFGLVFEEHLPECTPLYDVPIRVGSKVALKTGYVSDIYTVMNIDDDEVQCDRRETHEQKTFRLDELVTVAEFGEAIYPTLKPIDTVENAPGSDLWHTLIEADNYHALQLLEYLYAEKVDCIYIDPPYNTGAKDWKYNNDYVDGSDAYRHSKWLSMMEKRLKIAKKLLNPDTGVLIVTIDEHEMHHLRELIDEVFPEAYVQMVTYVINPKGVTQGRFSRVEEYAIYCFMPQAMVPRSNDNLLNVVEDKRTLKPRWKVLLRSGTNSRRADRKNMFYPIYVDLEKGRVVKAGESLPFEENPVLNEKVGDYYTAWPIRTDGTYGNWGVGYETLNELISEGYVSLGGYDKKRNTYAITYISKPNRDKIANGEIVITGRDETTGVVNIEFASNNNKTIKTIWHRTLHDAGAYGTDVVSSIIGKKRTFSFPKSIYSERDAIAAIVRDNKKALILDFFAGSGTTLNAVNLLNAEDNGSRRCILVTNNEISEEESKALSSNGFNPGDSEWEKSGICQSVTWPRTKYSILGKRDDGTLLEGRYYMLSTVEKTMDRNFYQLGFTASQLNKDKKKQLLSMLRDKNGKAQLPQKLVDDSGYIVSEDYSASILFDVSDLEEWLEALQDQDQIIDFYIVTDDKRKFAQIKLQVIDILGTYSVNEPEIRSMLDGFKANCEYFKLAFLDKTSVALGRQFRELLPVLWMKGGAVGKCPTIENDDLPNMLILPQNKMAILVDEIYYSEFDVELSRNPEIQTVFIVTDSESAYRSMIRTYDGKDCYQLYRDYLDNFRINTGR</sequence>
<comment type="caution">
    <text evidence="6">The sequence shown here is derived from an EMBL/GenBank/DDBJ whole genome shotgun (WGS) entry which is preliminary data.</text>
</comment>
<dbReference type="AlphaFoldDB" id="A0AAE2ZXF4"/>
<comment type="similarity">
    <text evidence="1">Belongs to the N(4)/N(6)-methyltransferase family.</text>
</comment>
<dbReference type="Proteomes" id="UP001197795">
    <property type="component" value="Unassembled WGS sequence"/>
</dbReference>
<dbReference type="SUPFAM" id="SSF53335">
    <property type="entry name" value="S-adenosyl-L-methionine-dependent methyltransferases"/>
    <property type="match status" value="1"/>
</dbReference>
<keyword evidence="7" id="KW-1185">Reference proteome</keyword>
<dbReference type="GO" id="GO:0032259">
    <property type="term" value="P:methylation"/>
    <property type="evidence" value="ECO:0007669"/>
    <property type="project" value="UniProtKB-KW"/>
</dbReference>
<evidence type="ECO:0000256" key="1">
    <source>
        <dbReference type="ARBA" id="ARBA00006594"/>
    </source>
</evidence>
<evidence type="ECO:0000256" key="4">
    <source>
        <dbReference type="ARBA" id="ARBA00022747"/>
    </source>
</evidence>
<dbReference type="Pfam" id="PF01555">
    <property type="entry name" value="N6_N4_Mtase"/>
    <property type="match status" value="1"/>
</dbReference>
<dbReference type="Gene3D" id="3.40.50.150">
    <property type="entry name" value="Vaccinia Virus protein VP39"/>
    <property type="match status" value="1"/>
</dbReference>
<evidence type="ECO:0000256" key="2">
    <source>
        <dbReference type="ARBA" id="ARBA00022603"/>
    </source>
</evidence>
<dbReference type="InterPro" id="IPR029063">
    <property type="entry name" value="SAM-dependent_MTases_sf"/>
</dbReference>
<keyword evidence="3" id="KW-0808">Transferase</keyword>
<evidence type="ECO:0000259" key="5">
    <source>
        <dbReference type="Pfam" id="PF01555"/>
    </source>
</evidence>
<accession>A0AAE2ZXF4</accession>
<dbReference type="PROSITE" id="PS00092">
    <property type="entry name" value="N6_MTASE"/>
    <property type="match status" value="1"/>
</dbReference>
<evidence type="ECO:0000256" key="3">
    <source>
        <dbReference type="ARBA" id="ARBA00022679"/>
    </source>
</evidence>
<protein>
    <submittedName>
        <fullName evidence="6">Site-specific DNA-methyltransferase</fullName>
    </submittedName>
</protein>
<dbReference type="RefSeq" id="WP_227731801.1">
    <property type="nucleotide sequence ID" value="NZ_JAJEPV010000001.1"/>
</dbReference>
<evidence type="ECO:0000313" key="6">
    <source>
        <dbReference type="EMBL" id="MCC2118027.1"/>
    </source>
</evidence>
<gene>
    <name evidence="6" type="ORF">LKD75_00230</name>
</gene>